<evidence type="ECO:0000256" key="4">
    <source>
        <dbReference type="ARBA" id="ARBA00022679"/>
    </source>
</evidence>
<organism evidence="7 8">
    <name type="scientific">Schizophyllum amplum</name>
    <dbReference type="NCBI Taxonomy" id="97359"/>
    <lineage>
        <taxon>Eukaryota</taxon>
        <taxon>Fungi</taxon>
        <taxon>Dikarya</taxon>
        <taxon>Basidiomycota</taxon>
        <taxon>Agaricomycotina</taxon>
        <taxon>Agaricomycetes</taxon>
        <taxon>Agaricomycetidae</taxon>
        <taxon>Agaricales</taxon>
        <taxon>Schizophyllaceae</taxon>
        <taxon>Schizophyllum</taxon>
    </lineage>
</organism>
<dbReference type="PROSITE" id="PS00600">
    <property type="entry name" value="AA_TRANSFER_CLASS_3"/>
    <property type="match status" value="1"/>
</dbReference>
<keyword evidence="3" id="KW-0032">Aminotransferase</keyword>
<dbReference type="FunFam" id="3.40.640.10:FF:000013">
    <property type="entry name" value="4-aminobutyrate aminotransferase"/>
    <property type="match status" value="1"/>
</dbReference>
<evidence type="ECO:0000313" key="8">
    <source>
        <dbReference type="Proteomes" id="UP000320762"/>
    </source>
</evidence>
<evidence type="ECO:0000256" key="6">
    <source>
        <dbReference type="RuleBase" id="RU003560"/>
    </source>
</evidence>
<dbReference type="GO" id="GO:0030170">
    <property type="term" value="F:pyridoxal phosphate binding"/>
    <property type="evidence" value="ECO:0007669"/>
    <property type="project" value="InterPro"/>
</dbReference>
<dbReference type="InterPro" id="IPR050103">
    <property type="entry name" value="Class-III_PLP-dep_AT"/>
</dbReference>
<proteinExistence type="inferred from homology"/>
<dbReference type="InterPro" id="IPR015421">
    <property type="entry name" value="PyrdxlP-dep_Trfase_major"/>
</dbReference>
<dbReference type="Proteomes" id="UP000320762">
    <property type="component" value="Unassembled WGS sequence"/>
</dbReference>
<reference evidence="7 8" key="1">
    <citation type="journal article" date="2019" name="New Phytol.">
        <title>Comparative genomics reveals unique wood-decay strategies and fruiting body development in the Schizophyllaceae.</title>
        <authorList>
            <person name="Almasi E."/>
            <person name="Sahu N."/>
            <person name="Krizsan K."/>
            <person name="Balint B."/>
            <person name="Kovacs G.M."/>
            <person name="Kiss B."/>
            <person name="Cseklye J."/>
            <person name="Drula E."/>
            <person name="Henrissat B."/>
            <person name="Nagy I."/>
            <person name="Chovatia M."/>
            <person name="Adam C."/>
            <person name="LaButti K."/>
            <person name="Lipzen A."/>
            <person name="Riley R."/>
            <person name="Grigoriev I.V."/>
            <person name="Nagy L.G."/>
        </authorList>
    </citation>
    <scope>NUCLEOTIDE SEQUENCE [LARGE SCALE GENOMIC DNA]</scope>
    <source>
        <strain evidence="7 8">NL-1724</strain>
    </source>
</reference>
<keyword evidence="5 6" id="KW-0663">Pyridoxal phosphate</keyword>
<dbReference type="PANTHER" id="PTHR11986:SF79">
    <property type="entry name" value="ACETYLORNITHINE AMINOTRANSFERASE, MITOCHONDRIAL"/>
    <property type="match status" value="1"/>
</dbReference>
<dbReference type="OrthoDB" id="10260828at2759"/>
<keyword evidence="8" id="KW-1185">Reference proteome</keyword>
<dbReference type="CDD" id="cd00610">
    <property type="entry name" value="OAT_like"/>
    <property type="match status" value="1"/>
</dbReference>
<comment type="similarity">
    <text evidence="2 6">Belongs to the class-III pyridoxal-phosphate-dependent aminotransferase family.</text>
</comment>
<dbReference type="SUPFAM" id="SSF53383">
    <property type="entry name" value="PLP-dependent transferases"/>
    <property type="match status" value="1"/>
</dbReference>
<sequence length="469" mass="50937">MLRSTTKTALSSVARQSTRSASTYGALHDFGTHHVNKGVGRLVPGIMEKGEGSYVTYEDGRKMLDFTCGIGVTNLGHCHPKVSKAAAEQCMKIVHSQNSISFHRPYLELIERLLPTMPDPSLDSFFFWNSGSEAVEGALKMARLMTGRKGFICMQGAYHGRTYGAMAVTKSKTIYSEGTGPLMPMVYTAPYPYFHQLGLSPDSTPEEHTRAALHQLQLLFKQQIRPDSVAAIIIEPLLGEGGYVPAPTSYLKALRELCDKHGILLIVDEVQSGFARTGKWWCIEHSGVRPDIMTFAKGLANGFPLSGIVSRKELTDKLKPGCMGGTYAGNAVSCAAAIAVCDAVKEEKILENVDVRSKQLFAALESLRSDPEVGKYLLDVRGQGLMAAIEFARPPQDIDIDLATEGVEGCPSNFAARVGKKCIEKGMLILTTSIYEVLRIIPALNVSEADMAKGCEIITQAVKEVAKEG</sequence>
<evidence type="ECO:0000256" key="3">
    <source>
        <dbReference type="ARBA" id="ARBA00022576"/>
    </source>
</evidence>
<dbReference type="Gene3D" id="3.40.640.10">
    <property type="entry name" value="Type I PLP-dependent aspartate aminotransferase-like (Major domain)"/>
    <property type="match status" value="1"/>
</dbReference>
<evidence type="ECO:0000256" key="2">
    <source>
        <dbReference type="ARBA" id="ARBA00008954"/>
    </source>
</evidence>
<dbReference type="AlphaFoldDB" id="A0A550C1Z8"/>
<dbReference type="InterPro" id="IPR015422">
    <property type="entry name" value="PyrdxlP-dep_Trfase_small"/>
</dbReference>
<dbReference type="Gene3D" id="3.90.1150.10">
    <property type="entry name" value="Aspartate Aminotransferase, domain 1"/>
    <property type="match status" value="1"/>
</dbReference>
<dbReference type="PANTHER" id="PTHR11986">
    <property type="entry name" value="AMINOTRANSFERASE CLASS III"/>
    <property type="match status" value="1"/>
</dbReference>
<dbReference type="InterPro" id="IPR015424">
    <property type="entry name" value="PyrdxlP-dep_Trfase"/>
</dbReference>
<dbReference type="Pfam" id="PF00202">
    <property type="entry name" value="Aminotran_3"/>
    <property type="match status" value="1"/>
</dbReference>
<dbReference type="GO" id="GO:0008483">
    <property type="term" value="F:transaminase activity"/>
    <property type="evidence" value="ECO:0007669"/>
    <property type="project" value="UniProtKB-KW"/>
</dbReference>
<evidence type="ECO:0000256" key="5">
    <source>
        <dbReference type="ARBA" id="ARBA00022898"/>
    </source>
</evidence>
<evidence type="ECO:0000256" key="1">
    <source>
        <dbReference type="ARBA" id="ARBA00001933"/>
    </source>
</evidence>
<comment type="caution">
    <text evidence="7">The sequence shown here is derived from an EMBL/GenBank/DDBJ whole genome shotgun (WGS) entry which is preliminary data.</text>
</comment>
<dbReference type="InterPro" id="IPR005814">
    <property type="entry name" value="Aminotrans_3"/>
</dbReference>
<gene>
    <name evidence="7" type="ORF">BD626DRAFT_463385</name>
</gene>
<comment type="cofactor">
    <cofactor evidence="1">
        <name>pyridoxal 5'-phosphate</name>
        <dbReference type="ChEBI" id="CHEBI:597326"/>
    </cofactor>
</comment>
<keyword evidence="4 7" id="KW-0808">Transferase</keyword>
<accession>A0A550C1Z8</accession>
<evidence type="ECO:0000313" key="7">
    <source>
        <dbReference type="EMBL" id="TRM58817.1"/>
    </source>
</evidence>
<dbReference type="EMBL" id="VDMD01000033">
    <property type="protein sequence ID" value="TRM58817.1"/>
    <property type="molecule type" value="Genomic_DNA"/>
</dbReference>
<dbReference type="InterPro" id="IPR049704">
    <property type="entry name" value="Aminotrans_3_PPA_site"/>
</dbReference>
<dbReference type="GO" id="GO:0042802">
    <property type="term" value="F:identical protein binding"/>
    <property type="evidence" value="ECO:0007669"/>
    <property type="project" value="TreeGrafter"/>
</dbReference>
<protein>
    <submittedName>
        <fullName evidence="7">Pyridoxal phosphate-dependent transferase</fullName>
    </submittedName>
</protein>
<name>A0A550C1Z8_9AGAR</name>
<dbReference type="STRING" id="97359.A0A550C1Z8"/>